<feature type="compositionally biased region" description="Basic and acidic residues" evidence="1">
    <location>
        <begin position="16"/>
        <end position="26"/>
    </location>
</feature>
<dbReference type="AlphaFoldDB" id="A0A3N0XIS4"/>
<accession>A0A3N0XIS4</accession>
<feature type="region of interest" description="Disordered" evidence="1">
    <location>
        <begin position="1"/>
        <end position="26"/>
    </location>
</feature>
<protein>
    <submittedName>
        <fullName evidence="2">Uncharacterized protein</fullName>
    </submittedName>
</protein>
<comment type="caution">
    <text evidence="2">The sequence shown here is derived from an EMBL/GenBank/DDBJ whole genome shotgun (WGS) entry which is preliminary data.</text>
</comment>
<sequence>MEIEAQTRPRKFLANETKKESKDKFDMRKEECDEMMRIRQRTIRWWMREKKSGLAVKLKLLLALRREPQTPLAEGCDKSRFIRWRSLEPGYFSNKVKDPAGSHSINSVPLR</sequence>
<proteinExistence type="predicted"/>
<gene>
    <name evidence="2" type="ORF">DPX16_22618</name>
</gene>
<evidence type="ECO:0000256" key="1">
    <source>
        <dbReference type="SAM" id="MobiDB-lite"/>
    </source>
</evidence>
<name>A0A3N0XIS4_ANAGA</name>
<keyword evidence="3" id="KW-1185">Reference proteome</keyword>
<dbReference type="Proteomes" id="UP000281406">
    <property type="component" value="Unassembled WGS sequence"/>
</dbReference>
<evidence type="ECO:0000313" key="3">
    <source>
        <dbReference type="Proteomes" id="UP000281406"/>
    </source>
</evidence>
<evidence type="ECO:0000313" key="2">
    <source>
        <dbReference type="EMBL" id="ROI16641.1"/>
    </source>
</evidence>
<reference evidence="2 3" key="1">
    <citation type="submission" date="2018-10" db="EMBL/GenBank/DDBJ databases">
        <title>Genome assembly for a Yunnan-Guizhou Plateau 3E fish, Anabarilius grahami (Regan), and its evolutionary and genetic applications.</title>
        <authorList>
            <person name="Jiang W."/>
        </authorList>
    </citation>
    <scope>NUCLEOTIDE SEQUENCE [LARGE SCALE GENOMIC DNA]</scope>
    <source>
        <strain evidence="2">AG-KIZ</strain>
        <tissue evidence="2">Muscle</tissue>
    </source>
</reference>
<organism evidence="2 3">
    <name type="scientific">Anabarilius grahami</name>
    <name type="common">Kanglang fish</name>
    <name type="synonym">Barilius grahami</name>
    <dbReference type="NCBI Taxonomy" id="495550"/>
    <lineage>
        <taxon>Eukaryota</taxon>
        <taxon>Metazoa</taxon>
        <taxon>Chordata</taxon>
        <taxon>Craniata</taxon>
        <taxon>Vertebrata</taxon>
        <taxon>Euteleostomi</taxon>
        <taxon>Actinopterygii</taxon>
        <taxon>Neopterygii</taxon>
        <taxon>Teleostei</taxon>
        <taxon>Ostariophysi</taxon>
        <taxon>Cypriniformes</taxon>
        <taxon>Xenocyprididae</taxon>
        <taxon>Xenocypridinae</taxon>
        <taxon>Xenocypridinae incertae sedis</taxon>
        <taxon>Anabarilius</taxon>
    </lineage>
</organism>
<dbReference type="EMBL" id="RJVU01074626">
    <property type="protein sequence ID" value="ROI16641.1"/>
    <property type="molecule type" value="Genomic_DNA"/>
</dbReference>